<dbReference type="EMBL" id="WHVB01000005">
    <property type="protein sequence ID" value="KAF8482466.1"/>
    <property type="molecule type" value="Genomic_DNA"/>
</dbReference>
<dbReference type="Proteomes" id="UP000759537">
    <property type="component" value="Unassembled WGS sequence"/>
</dbReference>
<comment type="caution">
    <text evidence="2">The sequence shown here is derived from an EMBL/GenBank/DDBJ whole genome shotgun (WGS) entry which is preliminary data.</text>
</comment>
<reference evidence="2" key="2">
    <citation type="journal article" date="2020" name="Nat. Commun.">
        <title>Large-scale genome sequencing of mycorrhizal fungi provides insights into the early evolution of symbiotic traits.</title>
        <authorList>
            <person name="Miyauchi S."/>
            <person name="Kiss E."/>
            <person name="Kuo A."/>
            <person name="Drula E."/>
            <person name="Kohler A."/>
            <person name="Sanchez-Garcia M."/>
            <person name="Morin E."/>
            <person name="Andreopoulos B."/>
            <person name="Barry K.W."/>
            <person name="Bonito G."/>
            <person name="Buee M."/>
            <person name="Carver A."/>
            <person name="Chen C."/>
            <person name="Cichocki N."/>
            <person name="Clum A."/>
            <person name="Culley D."/>
            <person name="Crous P.W."/>
            <person name="Fauchery L."/>
            <person name="Girlanda M."/>
            <person name="Hayes R.D."/>
            <person name="Keri Z."/>
            <person name="LaButti K."/>
            <person name="Lipzen A."/>
            <person name="Lombard V."/>
            <person name="Magnuson J."/>
            <person name="Maillard F."/>
            <person name="Murat C."/>
            <person name="Nolan M."/>
            <person name="Ohm R.A."/>
            <person name="Pangilinan J."/>
            <person name="Pereira M.F."/>
            <person name="Perotto S."/>
            <person name="Peter M."/>
            <person name="Pfister S."/>
            <person name="Riley R."/>
            <person name="Sitrit Y."/>
            <person name="Stielow J.B."/>
            <person name="Szollosi G."/>
            <person name="Zifcakova L."/>
            <person name="Stursova M."/>
            <person name="Spatafora J.W."/>
            <person name="Tedersoo L."/>
            <person name="Vaario L.M."/>
            <person name="Yamada A."/>
            <person name="Yan M."/>
            <person name="Wang P."/>
            <person name="Xu J."/>
            <person name="Bruns T."/>
            <person name="Baldrian P."/>
            <person name="Vilgalys R."/>
            <person name="Dunand C."/>
            <person name="Henrissat B."/>
            <person name="Grigoriev I.V."/>
            <person name="Hibbett D."/>
            <person name="Nagy L.G."/>
            <person name="Martin F.M."/>
        </authorList>
    </citation>
    <scope>NUCLEOTIDE SEQUENCE</scope>
    <source>
        <strain evidence="2">Prilba</strain>
    </source>
</reference>
<organism evidence="2 3">
    <name type="scientific">Russula ochroleuca</name>
    <dbReference type="NCBI Taxonomy" id="152965"/>
    <lineage>
        <taxon>Eukaryota</taxon>
        <taxon>Fungi</taxon>
        <taxon>Dikarya</taxon>
        <taxon>Basidiomycota</taxon>
        <taxon>Agaricomycotina</taxon>
        <taxon>Agaricomycetes</taxon>
        <taxon>Russulales</taxon>
        <taxon>Russulaceae</taxon>
        <taxon>Russula</taxon>
    </lineage>
</organism>
<protein>
    <submittedName>
        <fullName evidence="2">Uncharacterized protein</fullName>
    </submittedName>
</protein>
<sequence>MRCQWAADASPVSVALSVALGLCCYVHLTISRKDLLYESDEDMFPISVYLSNPSPFSNRKPIINDTYVYLSRRTALRASSACASTAQAKTSPKNGTPY</sequence>
<keyword evidence="1" id="KW-0472">Membrane</keyword>
<accession>A0A9P5TAJ8</accession>
<reference evidence="2" key="1">
    <citation type="submission" date="2019-10" db="EMBL/GenBank/DDBJ databases">
        <authorList>
            <consortium name="DOE Joint Genome Institute"/>
            <person name="Kuo A."/>
            <person name="Miyauchi S."/>
            <person name="Kiss E."/>
            <person name="Drula E."/>
            <person name="Kohler A."/>
            <person name="Sanchez-Garcia M."/>
            <person name="Andreopoulos B."/>
            <person name="Barry K.W."/>
            <person name="Bonito G."/>
            <person name="Buee M."/>
            <person name="Carver A."/>
            <person name="Chen C."/>
            <person name="Cichocki N."/>
            <person name="Clum A."/>
            <person name="Culley D."/>
            <person name="Crous P.W."/>
            <person name="Fauchery L."/>
            <person name="Girlanda M."/>
            <person name="Hayes R."/>
            <person name="Keri Z."/>
            <person name="LaButti K."/>
            <person name="Lipzen A."/>
            <person name="Lombard V."/>
            <person name="Magnuson J."/>
            <person name="Maillard F."/>
            <person name="Morin E."/>
            <person name="Murat C."/>
            <person name="Nolan M."/>
            <person name="Ohm R."/>
            <person name="Pangilinan J."/>
            <person name="Pereira M."/>
            <person name="Perotto S."/>
            <person name="Peter M."/>
            <person name="Riley R."/>
            <person name="Sitrit Y."/>
            <person name="Stielow B."/>
            <person name="Szollosi G."/>
            <person name="Zifcakova L."/>
            <person name="Stursova M."/>
            <person name="Spatafora J.W."/>
            <person name="Tedersoo L."/>
            <person name="Vaario L.-M."/>
            <person name="Yamada A."/>
            <person name="Yan M."/>
            <person name="Wang P."/>
            <person name="Xu J."/>
            <person name="Bruns T."/>
            <person name="Baldrian P."/>
            <person name="Vilgalys R."/>
            <person name="Henrissat B."/>
            <person name="Grigoriev I.V."/>
            <person name="Hibbett D."/>
            <person name="Nagy L.G."/>
            <person name="Martin F.M."/>
        </authorList>
    </citation>
    <scope>NUCLEOTIDE SEQUENCE</scope>
    <source>
        <strain evidence="2">Prilba</strain>
    </source>
</reference>
<dbReference type="AlphaFoldDB" id="A0A9P5TAJ8"/>
<proteinExistence type="predicted"/>
<gene>
    <name evidence="2" type="ORF">DFH94DRAFT_727266</name>
</gene>
<evidence type="ECO:0000313" key="3">
    <source>
        <dbReference type="Proteomes" id="UP000759537"/>
    </source>
</evidence>
<evidence type="ECO:0000313" key="2">
    <source>
        <dbReference type="EMBL" id="KAF8482466.1"/>
    </source>
</evidence>
<feature type="transmembrane region" description="Helical" evidence="1">
    <location>
        <begin position="12"/>
        <end position="30"/>
    </location>
</feature>
<evidence type="ECO:0000256" key="1">
    <source>
        <dbReference type="SAM" id="Phobius"/>
    </source>
</evidence>
<keyword evidence="1" id="KW-1133">Transmembrane helix</keyword>
<name>A0A9P5TAJ8_9AGAM</name>
<keyword evidence="3" id="KW-1185">Reference proteome</keyword>
<keyword evidence="1" id="KW-0812">Transmembrane</keyword>